<dbReference type="PANTHER" id="PTHR24243">
    <property type="entry name" value="G-PROTEIN COUPLED RECEPTOR"/>
    <property type="match status" value="1"/>
</dbReference>
<dbReference type="PROSITE" id="PS50262">
    <property type="entry name" value="G_PROTEIN_RECEP_F1_2"/>
    <property type="match status" value="1"/>
</dbReference>
<evidence type="ECO:0000256" key="7">
    <source>
        <dbReference type="ARBA" id="ARBA00023224"/>
    </source>
</evidence>
<dbReference type="Pfam" id="PF00001">
    <property type="entry name" value="7tm_1"/>
    <property type="match status" value="1"/>
</dbReference>
<dbReference type="SUPFAM" id="SSF81321">
    <property type="entry name" value="Family A G protein-coupled receptor-like"/>
    <property type="match status" value="1"/>
</dbReference>
<evidence type="ECO:0000313" key="11">
    <source>
        <dbReference type="Proteomes" id="UP001283361"/>
    </source>
</evidence>
<evidence type="ECO:0000256" key="1">
    <source>
        <dbReference type="ARBA" id="ARBA00004141"/>
    </source>
</evidence>
<comment type="subcellular location">
    <subcellularLocation>
        <location evidence="1">Membrane</location>
        <topology evidence="1">Multi-pass membrane protein</topology>
    </subcellularLocation>
</comment>
<feature type="transmembrane region" description="Helical" evidence="8">
    <location>
        <begin position="36"/>
        <end position="56"/>
    </location>
</feature>
<keyword evidence="6" id="KW-0675">Receptor</keyword>
<evidence type="ECO:0000256" key="8">
    <source>
        <dbReference type="SAM" id="Phobius"/>
    </source>
</evidence>
<keyword evidence="7" id="KW-0807">Transducer</keyword>
<dbReference type="InterPro" id="IPR017452">
    <property type="entry name" value="GPCR_Rhodpsn_7TM"/>
</dbReference>
<gene>
    <name evidence="10" type="ORF">RRG08_037013</name>
</gene>
<dbReference type="InterPro" id="IPR000276">
    <property type="entry name" value="GPCR_Rhodpsn"/>
</dbReference>
<keyword evidence="11" id="KW-1185">Reference proteome</keyword>
<feature type="transmembrane region" description="Helical" evidence="8">
    <location>
        <begin position="250"/>
        <end position="275"/>
    </location>
</feature>
<feature type="transmembrane region" description="Helical" evidence="8">
    <location>
        <begin position="161"/>
        <end position="182"/>
    </location>
</feature>
<protein>
    <recommendedName>
        <fullName evidence="9">G-protein coupled receptors family 1 profile domain-containing protein</fullName>
    </recommendedName>
</protein>
<proteinExistence type="predicted"/>
<dbReference type="AlphaFoldDB" id="A0AAE0XUL4"/>
<evidence type="ECO:0000259" key="9">
    <source>
        <dbReference type="PROSITE" id="PS50262"/>
    </source>
</evidence>
<evidence type="ECO:0000256" key="4">
    <source>
        <dbReference type="ARBA" id="ARBA00023040"/>
    </source>
</evidence>
<accession>A0AAE0XUL4</accession>
<evidence type="ECO:0000313" key="10">
    <source>
        <dbReference type="EMBL" id="KAK3711809.1"/>
    </source>
</evidence>
<dbReference type="EMBL" id="JAWDGP010007596">
    <property type="protein sequence ID" value="KAK3711809.1"/>
    <property type="molecule type" value="Genomic_DNA"/>
</dbReference>
<dbReference type="GO" id="GO:0004930">
    <property type="term" value="F:G protein-coupled receptor activity"/>
    <property type="evidence" value="ECO:0007669"/>
    <property type="project" value="UniProtKB-KW"/>
</dbReference>
<sequence>MATKPSQMMFPLTSLTNRTDTELPITLMLNPYVSTIIAYINTYVLGILIGVVGVFTNTANISVYWRMGLSKTTNISFFALSIFDLLVSLSTVIVQVTRNQPVSVMRLPSGAPVSELGMGLCFIMHPCLGCSAWTTAILTIERCLCISTPLKVRGYITPRRIKILILTMVAYQSVFMVLLYVHPGPPYDVQEQRRALYFNCSYSFPSFICFFLVLASTTLLVVRLMQNLEWRYQAAKQSNRNSGSPKEMKAALCVVVICTIFIICFAPNVALFLASLVYPKFSPYDLYLGSLAKCLYALSSLLQVLSSAVNIAVYYRMGTKYREVFNALFCGERVKRS</sequence>
<keyword evidence="2 8" id="KW-0812">Transmembrane</keyword>
<keyword evidence="5 8" id="KW-0472">Membrane</keyword>
<name>A0AAE0XUL4_9GAST</name>
<dbReference type="GO" id="GO:0005886">
    <property type="term" value="C:plasma membrane"/>
    <property type="evidence" value="ECO:0007669"/>
    <property type="project" value="TreeGrafter"/>
</dbReference>
<evidence type="ECO:0000256" key="5">
    <source>
        <dbReference type="ARBA" id="ARBA00023136"/>
    </source>
</evidence>
<reference evidence="10" key="1">
    <citation type="journal article" date="2023" name="G3 (Bethesda)">
        <title>A reference genome for the long-term kleptoplast-retaining sea slug Elysia crispata morphotype clarki.</title>
        <authorList>
            <person name="Eastman K.E."/>
            <person name="Pendleton A.L."/>
            <person name="Shaikh M.A."/>
            <person name="Suttiyut T."/>
            <person name="Ogas R."/>
            <person name="Tomko P."/>
            <person name="Gavelis G."/>
            <person name="Widhalm J.R."/>
            <person name="Wisecaver J.H."/>
        </authorList>
    </citation>
    <scope>NUCLEOTIDE SEQUENCE</scope>
    <source>
        <strain evidence="10">ECLA1</strain>
    </source>
</reference>
<feature type="transmembrane region" description="Helical" evidence="8">
    <location>
        <begin position="295"/>
        <end position="315"/>
    </location>
</feature>
<evidence type="ECO:0000256" key="3">
    <source>
        <dbReference type="ARBA" id="ARBA00022989"/>
    </source>
</evidence>
<comment type="caution">
    <text evidence="10">The sequence shown here is derived from an EMBL/GenBank/DDBJ whole genome shotgun (WGS) entry which is preliminary data.</text>
</comment>
<keyword evidence="4" id="KW-0297">G-protein coupled receptor</keyword>
<feature type="transmembrane region" description="Helical" evidence="8">
    <location>
        <begin position="202"/>
        <end position="222"/>
    </location>
</feature>
<evidence type="ECO:0000256" key="2">
    <source>
        <dbReference type="ARBA" id="ARBA00022692"/>
    </source>
</evidence>
<dbReference type="Gene3D" id="1.20.1070.10">
    <property type="entry name" value="Rhodopsin 7-helix transmembrane proteins"/>
    <property type="match status" value="1"/>
</dbReference>
<dbReference type="CDD" id="cd00637">
    <property type="entry name" value="7tm_classA_rhodopsin-like"/>
    <property type="match status" value="1"/>
</dbReference>
<organism evidence="10 11">
    <name type="scientific">Elysia crispata</name>
    <name type="common">lettuce slug</name>
    <dbReference type="NCBI Taxonomy" id="231223"/>
    <lineage>
        <taxon>Eukaryota</taxon>
        <taxon>Metazoa</taxon>
        <taxon>Spiralia</taxon>
        <taxon>Lophotrochozoa</taxon>
        <taxon>Mollusca</taxon>
        <taxon>Gastropoda</taxon>
        <taxon>Heterobranchia</taxon>
        <taxon>Euthyneura</taxon>
        <taxon>Panpulmonata</taxon>
        <taxon>Sacoglossa</taxon>
        <taxon>Placobranchoidea</taxon>
        <taxon>Plakobranchidae</taxon>
        <taxon>Elysia</taxon>
    </lineage>
</organism>
<dbReference type="PANTHER" id="PTHR24243:SF224">
    <property type="entry name" value="G-PROTEIN COUPLED RECEPTOR 19-RELATED"/>
    <property type="match status" value="1"/>
</dbReference>
<dbReference type="Proteomes" id="UP001283361">
    <property type="component" value="Unassembled WGS sequence"/>
</dbReference>
<feature type="transmembrane region" description="Helical" evidence="8">
    <location>
        <begin position="116"/>
        <end position="140"/>
    </location>
</feature>
<feature type="domain" description="G-protein coupled receptors family 1 profile" evidence="9">
    <location>
        <begin position="46"/>
        <end position="314"/>
    </location>
</feature>
<dbReference type="PRINTS" id="PR00237">
    <property type="entry name" value="GPCRRHODOPSN"/>
</dbReference>
<keyword evidence="3 8" id="KW-1133">Transmembrane helix</keyword>
<feature type="transmembrane region" description="Helical" evidence="8">
    <location>
        <begin position="77"/>
        <end position="96"/>
    </location>
</feature>
<evidence type="ECO:0000256" key="6">
    <source>
        <dbReference type="ARBA" id="ARBA00023170"/>
    </source>
</evidence>